<gene>
    <name evidence="2" type="ORF">E7027_02100</name>
</gene>
<dbReference type="InterPro" id="IPR038726">
    <property type="entry name" value="PDDEXK_AddAB-type"/>
</dbReference>
<reference evidence="2" key="1">
    <citation type="submission" date="2019-04" db="EMBL/GenBank/DDBJ databases">
        <title>Evolution of Biomass-Degrading Anaerobic Consortia Revealed by Metagenomics.</title>
        <authorList>
            <person name="Peng X."/>
        </authorList>
    </citation>
    <scope>NUCLEOTIDE SEQUENCE</scope>
    <source>
        <strain evidence="2">SIG66</strain>
    </source>
</reference>
<protein>
    <submittedName>
        <fullName evidence="2">PD-(D/E)XK nuclease family protein</fullName>
    </submittedName>
</protein>
<evidence type="ECO:0000313" key="2">
    <source>
        <dbReference type="EMBL" id="MBE6420924.1"/>
    </source>
</evidence>
<dbReference type="SUPFAM" id="SSF52980">
    <property type="entry name" value="Restriction endonuclease-like"/>
    <property type="match status" value="1"/>
</dbReference>
<organism evidence="2 3">
    <name type="scientific">Candidatus Avelusimicrobium gallicola</name>
    <dbReference type="NCBI Taxonomy" id="2562704"/>
    <lineage>
        <taxon>Bacteria</taxon>
        <taxon>Pseudomonadati</taxon>
        <taxon>Elusimicrobiota</taxon>
        <taxon>Elusimicrobia</taxon>
        <taxon>Elusimicrobiales</taxon>
        <taxon>Elusimicrobiaceae</taxon>
        <taxon>Candidatus Avelusimicrobium</taxon>
    </lineage>
</organism>
<name>A0A928HDX4_9BACT</name>
<dbReference type="Proteomes" id="UP000725649">
    <property type="component" value="Unassembled WGS sequence"/>
</dbReference>
<dbReference type="Pfam" id="PF12705">
    <property type="entry name" value="PDDEXK_1"/>
    <property type="match status" value="1"/>
</dbReference>
<dbReference type="Gene3D" id="3.90.320.10">
    <property type="match status" value="1"/>
</dbReference>
<comment type="caution">
    <text evidence="2">The sequence shown here is derived from an EMBL/GenBank/DDBJ whole genome shotgun (WGS) entry which is preliminary data.</text>
</comment>
<evidence type="ECO:0000259" key="1">
    <source>
        <dbReference type="Pfam" id="PF12705"/>
    </source>
</evidence>
<proteinExistence type="predicted"/>
<dbReference type="InterPro" id="IPR011604">
    <property type="entry name" value="PDDEXK-like_dom_sf"/>
</dbReference>
<feature type="domain" description="PD-(D/E)XK endonuclease-like" evidence="1">
    <location>
        <begin position="8"/>
        <end position="234"/>
    </location>
</feature>
<sequence length="253" mass="29184">MNSDVRELNYSKIKTYMECPLLYKYKYIDGRREGLVPASSLGVSIHRALEEYHRDCNDPSELLAYYDDCWLGAGYSSSGEQMEWYLKGQKMLEKYAEREYERKTTVDSTEREFIFQEGDWTLRGKIDRIDKHPDGSWEVIDYKTGTDVDLSIPVTDSLQMGIYAVGARRAWNMQKGKASFYFVAYDTVQSAPFEAFDERKILDTFIEIGKKIEAENFEPNLEHCQNCAFKDRCEKSCAAGEEKPLDFTGSSPA</sequence>
<dbReference type="AlphaFoldDB" id="A0A928HDX4"/>
<dbReference type="InterPro" id="IPR011335">
    <property type="entry name" value="Restrct_endonuc-II-like"/>
</dbReference>
<accession>A0A928HDX4</accession>
<dbReference type="EMBL" id="SUVG01000002">
    <property type="protein sequence ID" value="MBE6420924.1"/>
    <property type="molecule type" value="Genomic_DNA"/>
</dbReference>
<evidence type="ECO:0000313" key="3">
    <source>
        <dbReference type="Proteomes" id="UP000725649"/>
    </source>
</evidence>